<dbReference type="Gene3D" id="3.40.1190.10">
    <property type="entry name" value="Mur-like, catalytic domain"/>
    <property type="match status" value="1"/>
</dbReference>
<dbReference type="InterPro" id="IPR051046">
    <property type="entry name" value="MurCDEF_CellWall_CoF430Synth"/>
</dbReference>
<keyword evidence="2" id="KW-0547">Nucleotide-binding</keyword>
<feature type="transmembrane region" description="Helical" evidence="4">
    <location>
        <begin position="12"/>
        <end position="29"/>
    </location>
</feature>
<feature type="domain" description="Mur ligase central" evidence="5">
    <location>
        <begin position="162"/>
        <end position="336"/>
    </location>
</feature>
<dbReference type="Proteomes" id="UP000557842">
    <property type="component" value="Unassembled WGS sequence"/>
</dbReference>
<dbReference type="SUPFAM" id="SSF53244">
    <property type="entry name" value="MurD-like peptide ligases, peptide-binding domain"/>
    <property type="match status" value="1"/>
</dbReference>
<evidence type="ECO:0000313" key="8">
    <source>
        <dbReference type="EMBL" id="EAK0468207.1"/>
    </source>
</evidence>
<keyword evidence="4" id="KW-1133">Transmembrane helix</keyword>
<feature type="transmembrane region" description="Helical" evidence="4">
    <location>
        <begin position="97"/>
        <end position="113"/>
    </location>
</feature>
<evidence type="ECO:0000256" key="3">
    <source>
        <dbReference type="ARBA" id="ARBA00022840"/>
    </source>
</evidence>
<evidence type="ECO:0000256" key="2">
    <source>
        <dbReference type="ARBA" id="ARBA00022741"/>
    </source>
</evidence>
<dbReference type="Gene3D" id="3.90.190.20">
    <property type="entry name" value="Mur ligase, C-terminal domain"/>
    <property type="match status" value="1"/>
</dbReference>
<dbReference type="EMBL" id="AACCXK010000001">
    <property type="protein sequence ID" value="EAK0452096.1"/>
    <property type="molecule type" value="Genomic_DNA"/>
</dbReference>
<evidence type="ECO:0000313" key="7">
    <source>
        <dbReference type="EMBL" id="EAK0452096.1"/>
    </source>
</evidence>
<comment type="caution">
    <text evidence="7">The sequence shown here is derived from an EMBL/GenBank/DDBJ whole genome shotgun (WGS) entry which is preliminary data.</text>
</comment>
<dbReference type="PANTHER" id="PTHR43024">
    <property type="entry name" value="UDP-N-ACETYLMURAMOYL-TRIPEPTIDE--D-ALANYL-D-ALANINE LIGASE"/>
    <property type="match status" value="1"/>
</dbReference>
<organism evidence="7">
    <name type="scientific">Campylobacter fetus</name>
    <dbReference type="NCBI Taxonomy" id="196"/>
    <lineage>
        <taxon>Bacteria</taxon>
        <taxon>Pseudomonadati</taxon>
        <taxon>Campylobacterota</taxon>
        <taxon>Epsilonproteobacteria</taxon>
        <taxon>Campylobacterales</taxon>
        <taxon>Campylobacteraceae</taxon>
        <taxon>Campylobacter</taxon>
    </lineage>
</organism>
<keyword evidence="4" id="KW-0472">Membrane</keyword>
<gene>
    <name evidence="7" type="ORF">AAH17_00260</name>
    <name evidence="8" type="ORF">AAH24_02320</name>
    <name evidence="6" type="ORF">BVH53_04560</name>
</gene>
<evidence type="ECO:0000259" key="5">
    <source>
        <dbReference type="Pfam" id="PF08245"/>
    </source>
</evidence>
<dbReference type="PANTHER" id="PTHR43024:SF1">
    <property type="entry name" value="UDP-N-ACETYLMURAMOYL-TRIPEPTIDE--D-ALANYL-D-ALANINE LIGASE"/>
    <property type="match status" value="1"/>
</dbReference>
<dbReference type="Pfam" id="PF08245">
    <property type="entry name" value="Mur_ligase_M"/>
    <property type="match status" value="1"/>
</dbReference>
<dbReference type="AlphaFoldDB" id="A0A5L4IHL8"/>
<dbReference type="RefSeq" id="WP_065844103.1">
    <property type="nucleotide sequence ID" value="NZ_AABUZP020000005.1"/>
</dbReference>
<evidence type="ECO:0000313" key="6">
    <source>
        <dbReference type="EMBL" id="EAI5407968.1"/>
    </source>
</evidence>
<keyword evidence="4" id="KW-0812">Transmembrane</keyword>
<feature type="transmembrane region" description="Helical" evidence="4">
    <location>
        <begin position="49"/>
        <end position="76"/>
    </location>
</feature>
<sequence length="478" mass="54826">MLEISLKLVSNFIITLCFGLYIITALQWYNYKFERVLFHYTKPLWHLYYAIIPLTYISMFQNYVILFIGSILYGVAIILWQKKLDKRLVLTNRVKRFFLFLLIFFVVSLFFKFEQIAVLQLIFSVGFALCFSFIYEYILALKFKKEAKNKINNISNLKIVLITASFGKTSMKNFLYDMLKDDFNVYKTPRSVNTLSGIIRDINENLSFNTQIYIAEAGARLKGDIKDITEFLEPHFVIVGEIGDAHIEYFKSIENVRTTKLEALNSSRIKKAFLHSSTLKNYDKNIVIYDILVKNIVSNLDGVKFSILYNAKELHFSSKLLGGFNAYNLCACILLAMELGVNEQTLQNAILKIKSVEHRLERIEAGGKIIIDDSFNGNLKGMKESYELVNSYSGKKVLLTPGIVEGKSSLNEELSKKINEVFDIVVITNSLNEKSLTKFLVKPEVVLLKDRSQMQDFLANHTVAGDLILFSNDAPNFI</sequence>
<name>A0A5L4IHL8_CAMFE</name>
<dbReference type="InterPro" id="IPR013221">
    <property type="entry name" value="Mur_ligase_cen"/>
</dbReference>
<keyword evidence="1 7" id="KW-0436">Ligase</keyword>
<feature type="transmembrane region" description="Helical" evidence="4">
    <location>
        <begin position="119"/>
        <end position="140"/>
    </location>
</feature>
<protein>
    <submittedName>
        <fullName evidence="7">UDP-N-acetylmuramoyl-tripeptide--D-alanyl-D-alanine ligase</fullName>
    </submittedName>
</protein>
<dbReference type="EMBL" id="AACCXM010000001">
    <property type="protein sequence ID" value="EAK0468207.1"/>
    <property type="molecule type" value="Genomic_DNA"/>
</dbReference>
<evidence type="ECO:0000256" key="1">
    <source>
        <dbReference type="ARBA" id="ARBA00022598"/>
    </source>
</evidence>
<evidence type="ECO:0000313" key="9">
    <source>
        <dbReference type="Proteomes" id="UP000557842"/>
    </source>
</evidence>
<keyword evidence="3" id="KW-0067">ATP-binding</keyword>
<evidence type="ECO:0000256" key="4">
    <source>
        <dbReference type="SAM" id="Phobius"/>
    </source>
</evidence>
<dbReference type="InterPro" id="IPR036565">
    <property type="entry name" value="Mur-like_cat_sf"/>
</dbReference>
<proteinExistence type="predicted"/>
<dbReference type="GO" id="GO:0016881">
    <property type="term" value="F:acid-amino acid ligase activity"/>
    <property type="evidence" value="ECO:0007669"/>
    <property type="project" value="InterPro"/>
</dbReference>
<dbReference type="GO" id="GO:0005524">
    <property type="term" value="F:ATP binding"/>
    <property type="evidence" value="ECO:0007669"/>
    <property type="project" value="UniProtKB-KW"/>
</dbReference>
<dbReference type="InterPro" id="IPR036615">
    <property type="entry name" value="Mur_ligase_C_dom_sf"/>
</dbReference>
<dbReference type="EMBL" id="AABQDW010000006">
    <property type="protein sequence ID" value="EAI5407968.1"/>
    <property type="molecule type" value="Genomic_DNA"/>
</dbReference>
<reference evidence="7 9" key="1">
    <citation type="submission" date="2018-05" db="EMBL/GenBank/DDBJ databases">
        <authorList>
            <consortium name="PulseNet: The National Subtyping Network for Foodborne Disease Surveillance"/>
            <person name="Tarr C.L."/>
            <person name="Trees E."/>
            <person name="Katz L.S."/>
            <person name="Carleton-Romer H.A."/>
            <person name="Stroika S."/>
            <person name="Kucerova Z."/>
            <person name="Roache K.F."/>
            <person name="Sabol A.L."/>
            <person name="Besser J."/>
            <person name="Gerner-Smidt P."/>
        </authorList>
    </citation>
    <scope>NUCLEOTIDE SEQUENCE</scope>
    <source>
        <strain evidence="7">2014D-0197</strain>
        <strain evidence="6 9">2016D-0221</strain>
        <strain evidence="8">D4313</strain>
    </source>
</reference>
<dbReference type="SUPFAM" id="SSF53623">
    <property type="entry name" value="MurD-like peptide ligases, catalytic domain"/>
    <property type="match status" value="1"/>
</dbReference>
<accession>A0A5L4IHL8</accession>